<keyword evidence="7" id="KW-0648">Protein biosynthesis</keyword>
<dbReference type="InterPro" id="IPR011442">
    <property type="entry name" value="TAF6_C"/>
</dbReference>
<dbReference type="STRING" id="57577.A0A2K3MDS2"/>
<dbReference type="GO" id="GO:0046695">
    <property type="term" value="C:SLIK (SAGA-like) complex"/>
    <property type="evidence" value="ECO:0007669"/>
    <property type="project" value="InterPro"/>
</dbReference>
<dbReference type="GO" id="GO:0016251">
    <property type="term" value="F:RNA polymerase II general transcription initiation factor activity"/>
    <property type="evidence" value="ECO:0007669"/>
    <property type="project" value="InterPro"/>
</dbReference>
<evidence type="ECO:0000256" key="5">
    <source>
        <dbReference type="ARBA" id="ARBA00023242"/>
    </source>
</evidence>
<accession>A0A2K3MDS2</accession>
<dbReference type="GO" id="GO:0000124">
    <property type="term" value="C:SAGA complex"/>
    <property type="evidence" value="ECO:0007669"/>
    <property type="project" value="InterPro"/>
</dbReference>
<dbReference type="Pfam" id="PF07571">
    <property type="entry name" value="TAF6_C"/>
    <property type="match status" value="1"/>
</dbReference>
<dbReference type="InterPro" id="IPR037796">
    <property type="entry name" value="TAF6"/>
</dbReference>
<sequence length="154" mass="16953">CHWLAIEGVQPAIPENAPVDVISAPSDAKKHEQKDENLPVDIKLPVKHVLSRELQDGGAILRYGDATSRPLYFDKVTELALNEPDSVLFKEALVSLATDSGLHPLVPYFTCFVADEVSRGLSNFGLLFALMRVVNSLLLNPHIHIEPYGCIINI</sequence>
<keyword evidence="5" id="KW-0539">Nucleus</keyword>
<evidence type="ECO:0000256" key="1">
    <source>
        <dbReference type="ARBA" id="ARBA00004123"/>
    </source>
</evidence>
<comment type="subcellular location">
    <subcellularLocation>
        <location evidence="1">Nucleus</location>
    </subcellularLocation>
</comment>
<evidence type="ECO:0000259" key="6">
    <source>
        <dbReference type="Pfam" id="PF07571"/>
    </source>
</evidence>
<keyword evidence="4" id="KW-0804">Transcription</keyword>
<dbReference type="Gene3D" id="1.25.40.770">
    <property type="entry name" value="TAF6, C-terminal HEAT repeat domain"/>
    <property type="match status" value="1"/>
</dbReference>
<protein>
    <submittedName>
        <fullName evidence="7">Transcription initiation factor TFIID subunit 6-like protein</fullName>
    </submittedName>
</protein>
<dbReference type="GO" id="GO:0003743">
    <property type="term" value="F:translation initiation factor activity"/>
    <property type="evidence" value="ECO:0007669"/>
    <property type="project" value="UniProtKB-KW"/>
</dbReference>
<feature type="non-terminal residue" evidence="7">
    <location>
        <position position="1"/>
    </location>
</feature>
<dbReference type="AlphaFoldDB" id="A0A2K3MDS2"/>
<gene>
    <name evidence="7" type="ORF">L195_g045058</name>
</gene>
<evidence type="ECO:0000256" key="4">
    <source>
        <dbReference type="ARBA" id="ARBA00023163"/>
    </source>
</evidence>
<organism evidence="7 8">
    <name type="scientific">Trifolium pratense</name>
    <name type="common">Red clover</name>
    <dbReference type="NCBI Taxonomy" id="57577"/>
    <lineage>
        <taxon>Eukaryota</taxon>
        <taxon>Viridiplantae</taxon>
        <taxon>Streptophyta</taxon>
        <taxon>Embryophyta</taxon>
        <taxon>Tracheophyta</taxon>
        <taxon>Spermatophyta</taxon>
        <taxon>Magnoliopsida</taxon>
        <taxon>eudicotyledons</taxon>
        <taxon>Gunneridae</taxon>
        <taxon>Pentapetalae</taxon>
        <taxon>rosids</taxon>
        <taxon>fabids</taxon>
        <taxon>Fabales</taxon>
        <taxon>Fabaceae</taxon>
        <taxon>Papilionoideae</taxon>
        <taxon>50 kb inversion clade</taxon>
        <taxon>NPAAA clade</taxon>
        <taxon>Hologalegina</taxon>
        <taxon>IRL clade</taxon>
        <taxon>Trifolieae</taxon>
        <taxon>Trifolium</taxon>
    </lineage>
</organism>
<comment type="caution">
    <text evidence="7">The sequence shown here is derived from an EMBL/GenBank/DDBJ whole genome shotgun (WGS) entry which is preliminary data.</text>
</comment>
<evidence type="ECO:0000256" key="2">
    <source>
        <dbReference type="ARBA" id="ARBA00007688"/>
    </source>
</evidence>
<dbReference type="PANTHER" id="PTHR10221">
    <property type="entry name" value="TRANSCRIPTION INITIATION FACTOR TFIID SUBUNIT 6"/>
    <property type="match status" value="1"/>
</dbReference>
<dbReference type="GO" id="GO:0003713">
    <property type="term" value="F:transcription coactivator activity"/>
    <property type="evidence" value="ECO:0007669"/>
    <property type="project" value="TreeGrafter"/>
</dbReference>
<feature type="domain" description="TAF6 C-terminal HEAT repeat" evidence="6">
    <location>
        <begin position="71"/>
        <end position="148"/>
    </location>
</feature>
<dbReference type="CDD" id="cd08050">
    <property type="entry name" value="TAF6C"/>
    <property type="match status" value="1"/>
</dbReference>
<reference evidence="7 8" key="2">
    <citation type="journal article" date="2017" name="Front. Plant Sci.">
        <title>Gene Classification and Mining of Molecular Markers Useful in Red Clover (Trifolium pratense) Breeding.</title>
        <authorList>
            <person name="Istvanek J."/>
            <person name="Dluhosova J."/>
            <person name="Dluhos P."/>
            <person name="Patkova L."/>
            <person name="Nedelnik J."/>
            <person name="Repkova J."/>
        </authorList>
    </citation>
    <scope>NUCLEOTIDE SEQUENCE [LARGE SCALE GENOMIC DNA]</scope>
    <source>
        <strain evidence="8">cv. Tatra</strain>
        <tissue evidence="7">Young leaves</tissue>
    </source>
</reference>
<dbReference type="PANTHER" id="PTHR10221:SF13">
    <property type="entry name" value="TRANSCRIPTION INITIATION FACTOR TFIID SUBUNIT 6"/>
    <property type="match status" value="1"/>
</dbReference>
<dbReference type="InterPro" id="IPR046344">
    <property type="entry name" value="TAF6_C_sf"/>
</dbReference>
<evidence type="ECO:0000313" key="8">
    <source>
        <dbReference type="Proteomes" id="UP000236291"/>
    </source>
</evidence>
<evidence type="ECO:0000313" key="7">
    <source>
        <dbReference type="EMBL" id="PNX88943.1"/>
    </source>
</evidence>
<proteinExistence type="inferred from homology"/>
<dbReference type="GO" id="GO:0051123">
    <property type="term" value="P:RNA polymerase II preinitiation complex assembly"/>
    <property type="evidence" value="ECO:0007669"/>
    <property type="project" value="TreeGrafter"/>
</dbReference>
<dbReference type="EMBL" id="ASHM01058180">
    <property type="protein sequence ID" value="PNX88943.1"/>
    <property type="molecule type" value="Genomic_DNA"/>
</dbReference>
<dbReference type="Proteomes" id="UP000236291">
    <property type="component" value="Unassembled WGS sequence"/>
</dbReference>
<name>A0A2K3MDS2_TRIPR</name>
<keyword evidence="3" id="KW-0805">Transcription regulation</keyword>
<dbReference type="GO" id="GO:0005669">
    <property type="term" value="C:transcription factor TFIID complex"/>
    <property type="evidence" value="ECO:0007669"/>
    <property type="project" value="InterPro"/>
</dbReference>
<comment type="similarity">
    <text evidence="2">Belongs to the TAF6 family.</text>
</comment>
<keyword evidence="7" id="KW-0396">Initiation factor</keyword>
<reference evidence="7 8" key="1">
    <citation type="journal article" date="2014" name="Am. J. Bot.">
        <title>Genome assembly and annotation for red clover (Trifolium pratense; Fabaceae).</title>
        <authorList>
            <person name="Istvanek J."/>
            <person name="Jaros M."/>
            <person name="Krenek A."/>
            <person name="Repkova J."/>
        </authorList>
    </citation>
    <scope>NUCLEOTIDE SEQUENCE [LARGE SCALE GENOMIC DNA]</scope>
    <source>
        <strain evidence="8">cv. Tatra</strain>
        <tissue evidence="7">Young leaves</tissue>
    </source>
</reference>
<evidence type="ECO:0000256" key="3">
    <source>
        <dbReference type="ARBA" id="ARBA00023015"/>
    </source>
</evidence>